<protein>
    <submittedName>
        <fullName evidence="2">Uncharacterized protein</fullName>
    </submittedName>
</protein>
<dbReference type="OrthoDB" id="9925350at2"/>
<feature type="transmembrane region" description="Helical" evidence="1">
    <location>
        <begin position="25"/>
        <end position="43"/>
    </location>
</feature>
<proteinExistence type="predicted"/>
<feature type="transmembrane region" description="Helical" evidence="1">
    <location>
        <begin position="112"/>
        <end position="131"/>
    </location>
</feature>
<name>A0A316D6P2_9BACL</name>
<dbReference type="EMBL" id="QGGL01000016">
    <property type="protein sequence ID" value="PWK07890.1"/>
    <property type="molecule type" value="Genomic_DNA"/>
</dbReference>
<organism evidence="2 3">
    <name type="scientific">Tumebacillus permanentifrigoris</name>
    <dbReference type="NCBI Taxonomy" id="378543"/>
    <lineage>
        <taxon>Bacteria</taxon>
        <taxon>Bacillati</taxon>
        <taxon>Bacillota</taxon>
        <taxon>Bacilli</taxon>
        <taxon>Bacillales</taxon>
        <taxon>Alicyclobacillaceae</taxon>
        <taxon>Tumebacillus</taxon>
    </lineage>
</organism>
<reference evidence="2 3" key="1">
    <citation type="submission" date="2018-05" db="EMBL/GenBank/DDBJ databases">
        <title>Genomic Encyclopedia of Type Strains, Phase IV (KMG-IV): sequencing the most valuable type-strain genomes for metagenomic binning, comparative biology and taxonomic classification.</title>
        <authorList>
            <person name="Goeker M."/>
        </authorList>
    </citation>
    <scope>NUCLEOTIDE SEQUENCE [LARGE SCALE GENOMIC DNA]</scope>
    <source>
        <strain evidence="2 3">DSM 18773</strain>
    </source>
</reference>
<feature type="transmembrane region" description="Helical" evidence="1">
    <location>
        <begin position="138"/>
        <end position="160"/>
    </location>
</feature>
<feature type="transmembrane region" description="Helical" evidence="1">
    <location>
        <begin position="55"/>
        <end position="75"/>
    </location>
</feature>
<feature type="transmembrane region" description="Helical" evidence="1">
    <location>
        <begin position="198"/>
        <end position="216"/>
    </location>
</feature>
<keyword evidence="3" id="KW-1185">Reference proteome</keyword>
<accession>A0A316D6P2</accession>
<evidence type="ECO:0000313" key="2">
    <source>
        <dbReference type="EMBL" id="PWK07890.1"/>
    </source>
</evidence>
<keyword evidence="1" id="KW-0472">Membrane</keyword>
<comment type="caution">
    <text evidence="2">The sequence shown here is derived from an EMBL/GenBank/DDBJ whole genome shotgun (WGS) entry which is preliminary data.</text>
</comment>
<sequence length="260" mass="29766">MTGDVLRNMFIWARKSNTDANDWRSMLYFILLIFLTDCVIWYQSGSLSDYDWMYLVQYSLMSFPLWTLVSIKGVGKEQVDLMEMSRWHVVDLLPGGATPIFLGHYLGKLAKLWLFHLWLIILVVLAVAHGAPIYIIPIMLLNIVIGAVNLILFGVFTRYYSPRGYRDIINSIVRSTSTLLSGALFPIGILTKNSVLSLILNPFSTVVTSPILAILGDPNMSENRMIHMQLIMFMSSIIWLFLFLLIAIRAERTRRYAIYS</sequence>
<dbReference type="AlphaFoldDB" id="A0A316D6P2"/>
<evidence type="ECO:0000256" key="1">
    <source>
        <dbReference type="SAM" id="Phobius"/>
    </source>
</evidence>
<feature type="transmembrane region" description="Helical" evidence="1">
    <location>
        <begin position="228"/>
        <end position="248"/>
    </location>
</feature>
<gene>
    <name evidence="2" type="ORF">C7459_11649</name>
</gene>
<evidence type="ECO:0000313" key="3">
    <source>
        <dbReference type="Proteomes" id="UP000245634"/>
    </source>
</evidence>
<keyword evidence="1" id="KW-0812">Transmembrane</keyword>
<keyword evidence="1" id="KW-1133">Transmembrane helix</keyword>
<dbReference type="RefSeq" id="WP_109690494.1">
    <property type="nucleotide sequence ID" value="NZ_QGGL01000016.1"/>
</dbReference>
<dbReference type="Proteomes" id="UP000245634">
    <property type="component" value="Unassembled WGS sequence"/>
</dbReference>